<evidence type="ECO:0000256" key="1">
    <source>
        <dbReference type="SAM" id="MobiDB-lite"/>
    </source>
</evidence>
<accession>A0A0W0FP58</accession>
<name>A0A0W0FP58_MONRR</name>
<proteinExistence type="predicted"/>
<protein>
    <submittedName>
        <fullName evidence="2">Uncharacterized protein</fullName>
    </submittedName>
</protein>
<comment type="caution">
    <text evidence="2">The sequence shown here is derived from an EMBL/GenBank/DDBJ whole genome shotgun (WGS) entry which is preliminary data.</text>
</comment>
<feature type="compositionally biased region" description="Polar residues" evidence="1">
    <location>
        <begin position="1"/>
        <end position="17"/>
    </location>
</feature>
<gene>
    <name evidence="2" type="ORF">WG66_9334</name>
</gene>
<feature type="region of interest" description="Disordered" evidence="1">
    <location>
        <begin position="1"/>
        <end position="39"/>
    </location>
</feature>
<organism evidence="2 3">
    <name type="scientific">Moniliophthora roreri</name>
    <name type="common">Frosty pod rot fungus</name>
    <name type="synonym">Monilia roreri</name>
    <dbReference type="NCBI Taxonomy" id="221103"/>
    <lineage>
        <taxon>Eukaryota</taxon>
        <taxon>Fungi</taxon>
        <taxon>Dikarya</taxon>
        <taxon>Basidiomycota</taxon>
        <taxon>Agaricomycotina</taxon>
        <taxon>Agaricomycetes</taxon>
        <taxon>Agaricomycetidae</taxon>
        <taxon>Agaricales</taxon>
        <taxon>Marasmiineae</taxon>
        <taxon>Marasmiaceae</taxon>
        <taxon>Moniliophthora</taxon>
    </lineage>
</organism>
<reference evidence="2 3" key="1">
    <citation type="submission" date="2015-12" db="EMBL/GenBank/DDBJ databases">
        <title>Draft genome sequence of Moniliophthora roreri, the causal agent of frosty pod rot of cacao.</title>
        <authorList>
            <person name="Aime M.C."/>
            <person name="Diaz-Valderrama J.R."/>
            <person name="Kijpornyongpan T."/>
            <person name="Phillips-Mora W."/>
        </authorList>
    </citation>
    <scope>NUCLEOTIDE SEQUENCE [LARGE SCALE GENOMIC DNA]</scope>
    <source>
        <strain evidence="2 3">MCA 2952</strain>
    </source>
</reference>
<sequence>MSAKASSSTQISANSYKTTEEYPASDISDLGGRTYSRPTHTWKDPEVLKAMAPEMPIIKFLAKVLEPEYPLFLSANLAKPN</sequence>
<dbReference type="Proteomes" id="UP000054988">
    <property type="component" value="Unassembled WGS sequence"/>
</dbReference>
<dbReference type="EMBL" id="LATX01001781">
    <property type="protein sequence ID" value="KTB38126.1"/>
    <property type="molecule type" value="Genomic_DNA"/>
</dbReference>
<dbReference type="AlphaFoldDB" id="A0A0W0FP58"/>
<evidence type="ECO:0000313" key="2">
    <source>
        <dbReference type="EMBL" id="KTB38126.1"/>
    </source>
</evidence>
<evidence type="ECO:0000313" key="3">
    <source>
        <dbReference type="Proteomes" id="UP000054988"/>
    </source>
</evidence>